<proteinExistence type="inferred from homology"/>
<comment type="caution">
    <text evidence="10">The sequence shown here is derived from an EMBL/GenBank/DDBJ whole genome shotgun (WGS) entry which is preliminary data.</text>
</comment>
<reference evidence="10 11" key="1">
    <citation type="submission" date="2022-07" db="EMBL/GenBank/DDBJ databases">
        <title>Genome-wide signatures of adaptation to extreme environments.</title>
        <authorList>
            <person name="Cho C.H."/>
            <person name="Yoon H.S."/>
        </authorList>
    </citation>
    <scope>NUCLEOTIDE SEQUENCE [LARGE SCALE GENOMIC DNA]</scope>
    <source>
        <strain evidence="10 11">108.79 E11</strain>
    </source>
</reference>
<protein>
    <recommendedName>
        <fullName evidence="3">Pre-mRNA-splicing factor 18</fullName>
    </recommendedName>
</protein>
<dbReference type="Pfam" id="PF02840">
    <property type="entry name" value="Prp18"/>
    <property type="match status" value="1"/>
</dbReference>
<dbReference type="GO" id="GO:0046540">
    <property type="term" value="C:U4/U6 x U5 tri-snRNP complex"/>
    <property type="evidence" value="ECO:0007669"/>
    <property type="project" value="TreeGrafter"/>
</dbReference>
<feature type="domain" description="Pre-mRNA processing factor 4 (PRP4)-like" evidence="9">
    <location>
        <begin position="68"/>
        <end position="118"/>
    </location>
</feature>
<keyword evidence="6" id="KW-0508">mRNA splicing</keyword>
<feature type="compositionally biased region" description="Basic and acidic residues" evidence="8">
    <location>
        <begin position="15"/>
        <end position="48"/>
    </location>
</feature>
<dbReference type="Proteomes" id="UP001300502">
    <property type="component" value="Unassembled WGS sequence"/>
</dbReference>
<organism evidence="10 11">
    <name type="scientific">Galdieria yellowstonensis</name>
    <dbReference type="NCBI Taxonomy" id="3028027"/>
    <lineage>
        <taxon>Eukaryota</taxon>
        <taxon>Rhodophyta</taxon>
        <taxon>Bangiophyceae</taxon>
        <taxon>Galdieriales</taxon>
        <taxon>Galdieriaceae</taxon>
        <taxon>Galdieria</taxon>
    </lineage>
</organism>
<evidence type="ECO:0000313" key="10">
    <source>
        <dbReference type="EMBL" id="KAK4528722.1"/>
    </source>
</evidence>
<evidence type="ECO:0000256" key="8">
    <source>
        <dbReference type="SAM" id="MobiDB-lite"/>
    </source>
</evidence>
<accession>A0AAV9IN49</accession>
<evidence type="ECO:0000256" key="5">
    <source>
        <dbReference type="ARBA" id="ARBA00022728"/>
    </source>
</evidence>
<sequence length="321" mass="38139">MSWCALKSQIQKRKVELQQDGKRKWKRLGDEWKENSTREKIIEEHSPHEQPPQPTDTTTTTPPKEPPIPKNEVIERLRAWEQPATLFGETDYDRYIRLRDLELRNLEESKGQRNIFQQKIRQFKEKDEWENFYRVTEKDFPGKGSAALQVKNEIQAAEEPETCKTREEFCFRYMRRLLKMWKAEVEQLDEETKRTSLGRKTLATFEQTKEYLKPLFRKLKNQQLDENILRSLDKILRYVEQREYVLANDEYLRLAIGNAPWPVGATMVGIHARTAREKIAEGKIAHVMNDEETRKYIQAVKRLITLSQKWYPTVPSKMVVG</sequence>
<evidence type="ECO:0000313" key="11">
    <source>
        <dbReference type="Proteomes" id="UP001300502"/>
    </source>
</evidence>
<dbReference type="InterPro" id="IPR039979">
    <property type="entry name" value="PRPF18"/>
</dbReference>
<dbReference type="InterPro" id="IPR004098">
    <property type="entry name" value="Prp18"/>
</dbReference>
<keyword evidence="4" id="KW-0507">mRNA processing</keyword>
<comment type="subcellular location">
    <subcellularLocation>
        <location evidence="1">Nucleus</location>
    </subcellularLocation>
</comment>
<dbReference type="Gene3D" id="4.10.280.110">
    <property type="entry name" value="Pre-mRNA processing factor 4 domain"/>
    <property type="match status" value="1"/>
</dbReference>
<evidence type="ECO:0000256" key="2">
    <source>
        <dbReference type="ARBA" id="ARBA00008137"/>
    </source>
</evidence>
<dbReference type="GO" id="GO:0071021">
    <property type="term" value="C:U2-type post-spliceosomal complex"/>
    <property type="evidence" value="ECO:0007669"/>
    <property type="project" value="TreeGrafter"/>
</dbReference>
<feature type="region of interest" description="Disordered" evidence="8">
    <location>
        <begin position="15"/>
        <end position="70"/>
    </location>
</feature>
<name>A0AAV9IN49_9RHOD</name>
<evidence type="ECO:0000256" key="4">
    <source>
        <dbReference type="ARBA" id="ARBA00022664"/>
    </source>
</evidence>
<evidence type="ECO:0000256" key="1">
    <source>
        <dbReference type="ARBA" id="ARBA00004123"/>
    </source>
</evidence>
<gene>
    <name evidence="10" type="ORF">GAYE_SCF63G6667</name>
</gene>
<dbReference type="InterPro" id="IPR036285">
    <property type="entry name" value="PRP4-like_sf"/>
</dbReference>
<evidence type="ECO:0000256" key="6">
    <source>
        <dbReference type="ARBA" id="ARBA00023187"/>
    </source>
</evidence>
<keyword evidence="7" id="KW-0539">Nucleus</keyword>
<dbReference type="GO" id="GO:0000350">
    <property type="term" value="P:generation of catalytic spliceosome for second transesterification step"/>
    <property type="evidence" value="ECO:0007669"/>
    <property type="project" value="TreeGrafter"/>
</dbReference>
<keyword evidence="11" id="KW-1185">Reference proteome</keyword>
<dbReference type="SUPFAM" id="SSF158230">
    <property type="entry name" value="PRP4-like"/>
    <property type="match status" value="1"/>
</dbReference>
<evidence type="ECO:0000256" key="7">
    <source>
        <dbReference type="ARBA" id="ARBA00023242"/>
    </source>
</evidence>
<keyword evidence="5" id="KW-0747">Spliceosome</keyword>
<dbReference type="Pfam" id="PF08799">
    <property type="entry name" value="PRP4"/>
    <property type="match status" value="1"/>
</dbReference>
<evidence type="ECO:0000256" key="3">
    <source>
        <dbReference type="ARBA" id="ARBA00018242"/>
    </source>
</evidence>
<dbReference type="InterPro" id="IPR014906">
    <property type="entry name" value="PRP4-like"/>
</dbReference>
<dbReference type="SUPFAM" id="SSF47938">
    <property type="entry name" value="Functional domain of the splicing factor Prp18"/>
    <property type="match status" value="1"/>
</dbReference>
<dbReference type="SMART" id="SM00500">
    <property type="entry name" value="SFM"/>
    <property type="match status" value="1"/>
</dbReference>
<dbReference type="PANTHER" id="PTHR13007">
    <property type="entry name" value="PRE-MRNA SPLICING FACTOR-RELATED"/>
    <property type="match status" value="1"/>
</dbReference>
<dbReference type="GO" id="GO:0005682">
    <property type="term" value="C:U5 snRNP"/>
    <property type="evidence" value="ECO:0007669"/>
    <property type="project" value="TreeGrafter"/>
</dbReference>
<evidence type="ECO:0000259" key="9">
    <source>
        <dbReference type="SMART" id="SM00500"/>
    </source>
</evidence>
<dbReference type="AlphaFoldDB" id="A0AAV9IN49"/>
<dbReference type="EMBL" id="JANCYU010000068">
    <property type="protein sequence ID" value="KAK4528722.1"/>
    <property type="molecule type" value="Genomic_DNA"/>
</dbReference>
<comment type="similarity">
    <text evidence="2">Belongs to the PRP18 family.</text>
</comment>
<dbReference type="PANTHER" id="PTHR13007:SF19">
    <property type="entry name" value="PRE-MRNA-SPLICING FACTOR 18"/>
    <property type="match status" value="1"/>
</dbReference>
<dbReference type="Gene3D" id="1.20.940.10">
    <property type="entry name" value="Functional domain of the splicing factor Prp18"/>
    <property type="match status" value="1"/>
</dbReference>